<feature type="region of interest" description="Disordered" evidence="2">
    <location>
        <begin position="71"/>
        <end position="90"/>
    </location>
</feature>
<comment type="caution">
    <text evidence="3">The sequence shown here is derived from an EMBL/GenBank/DDBJ whole genome shotgun (WGS) entry which is preliminary data.</text>
</comment>
<evidence type="ECO:0000313" key="4">
    <source>
        <dbReference type="Proteomes" id="UP000076744"/>
    </source>
</evidence>
<accession>A0A167D1A6</accession>
<organism evidence="3 4">
    <name type="scientific">Cordyceps fumosorosea (strain ARSEF 2679)</name>
    <name type="common">Isaria fumosorosea</name>
    <dbReference type="NCBI Taxonomy" id="1081104"/>
    <lineage>
        <taxon>Eukaryota</taxon>
        <taxon>Fungi</taxon>
        <taxon>Dikarya</taxon>
        <taxon>Ascomycota</taxon>
        <taxon>Pezizomycotina</taxon>
        <taxon>Sordariomycetes</taxon>
        <taxon>Hypocreomycetidae</taxon>
        <taxon>Hypocreales</taxon>
        <taxon>Cordycipitaceae</taxon>
        <taxon>Cordyceps</taxon>
    </lineage>
</organism>
<evidence type="ECO:0000256" key="1">
    <source>
        <dbReference type="SAM" id="Coils"/>
    </source>
</evidence>
<protein>
    <submittedName>
        <fullName evidence="3">Uncharacterized protein</fullName>
    </submittedName>
</protein>
<reference evidence="3 4" key="1">
    <citation type="journal article" date="2016" name="Genome Biol. Evol.">
        <title>Divergent and convergent evolution of fungal pathogenicity.</title>
        <authorList>
            <person name="Shang Y."/>
            <person name="Xiao G."/>
            <person name="Zheng P."/>
            <person name="Cen K."/>
            <person name="Zhan S."/>
            <person name="Wang C."/>
        </authorList>
    </citation>
    <scope>NUCLEOTIDE SEQUENCE [LARGE SCALE GENOMIC DNA]</scope>
    <source>
        <strain evidence="3 4">ARSEF 2679</strain>
    </source>
</reference>
<keyword evidence="4" id="KW-1185">Reference proteome</keyword>
<dbReference type="AlphaFoldDB" id="A0A167D1A6"/>
<proteinExistence type="predicted"/>
<feature type="coiled-coil region" evidence="1">
    <location>
        <begin position="207"/>
        <end position="276"/>
    </location>
</feature>
<dbReference type="GeneID" id="30026050"/>
<name>A0A167D1A6_CORFA</name>
<dbReference type="OrthoDB" id="10255522at2759"/>
<evidence type="ECO:0000313" key="3">
    <source>
        <dbReference type="EMBL" id="OAA41830.1"/>
    </source>
</evidence>
<sequence>MYGTTTHRHDTPDTIDRLVQGFSLSEQHQIEGKGALPYPVSAIGWHGGDVSRPGTDVTEKSMQDMTQYDALSRLPDKPPSLTDSASPPQHQEALHNAEFPLQMLRHLGPDMACMLDGALERQRVVIDAAHHALDGLGEANRALIADLAESRANEANLAAALDSLRTSHRATEASQQKQLASLYAAQSVAQNELSTFHRLATADRGEIARLHDEIEAMDTEMSRLRADSVAIHTDNTSMQNTIAAQRRAEASLRDEIARLAAAKEKTNAELSLFQRQYLTLKASLDDKDALIDALRREVDSEKKVSLSVHSLLVAISGFPPQGQHWEDLSASLKLSRQSPCESVAGWQWLQAWDDGAEAPDTHRSTTAALCFACVCLHNWMDDHRKARDCLQSLVNSLEGAAELPVGLCHTVLFAVLDAANQRPLRFDVAFLLCQAAKLIAVKCPSSGRKEAAAKVRACVSRDCADKALLDALLGGWDGALVDRVPFCTPMLAQDGEMVYVQSIDSLLFVSQEKLRLRWISVRRIDWTKSSVDTVHLHSGDVSQKVKFGQMFRKKCRLLTGIPRGKEHPNFKSMRGHAQGSHRQWNTRCEDLATMED</sequence>
<dbReference type="EMBL" id="AZHB01000069">
    <property type="protein sequence ID" value="OAA41830.1"/>
    <property type="molecule type" value="Genomic_DNA"/>
</dbReference>
<dbReference type="RefSeq" id="XP_018699454.1">
    <property type="nucleotide sequence ID" value="XM_018853359.1"/>
</dbReference>
<keyword evidence="1" id="KW-0175">Coiled coil</keyword>
<evidence type="ECO:0000256" key="2">
    <source>
        <dbReference type="SAM" id="MobiDB-lite"/>
    </source>
</evidence>
<gene>
    <name evidence="3" type="ORF">ISF_09758</name>
</gene>
<dbReference type="Proteomes" id="UP000076744">
    <property type="component" value="Unassembled WGS sequence"/>
</dbReference>